<dbReference type="Proteomes" id="UP000051530">
    <property type="component" value="Unassembled WGS sequence"/>
</dbReference>
<evidence type="ECO:0000313" key="7">
    <source>
        <dbReference type="Proteomes" id="UP000051530"/>
    </source>
</evidence>
<dbReference type="GO" id="GO:1990904">
    <property type="term" value="C:ribonucleoprotein complex"/>
    <property type="evidence" value="ECO:0007669"/>
    <property type="project" value="UniProtKB-KW"/>
</dbReference>
<protein>
    <recommendedName>
        <fullName evidence="4">Large ribosomal subunit protein uL4</fullName>
    </recommendedName>
    <alternativeName>
        <fullName evidence="5">60S ribosomal protein L4</fullName>
    </alternativeName>
</protein>
<keyword evidence="7" id="KW-1185">Reference proteome</keyword>
<evidence type="ECO:0000313" key="6">
    <source>
        <dbReference type="EMBL" id="KRH95193.1"/>
    </source>
</evidence>
<dbReference type="InterPro" id="IPR002136">
    <property type="entry name" value="Ribosomal_uL4"/>
</dbReference>
<reference evidence="6 7" key="1">
    <citation type="submission" date="2015-07" db="EMBL/GenBank/DDBJ databases">
        <title>The genome of Pseudoloma neurophilia, a relevant intracellular parasite of the zebrafish.</title>
        <authorList>
            <person name="Ndikumana S."/>
            <person name="Pelin A."/>
            <person name="Sanders J."/>
            <person name="Corradi N."/>
        </authorList>
    </citation>
    <scope>NUCLEOTIDE SEQUENCE [LARGE SCALE GENOMIC DNA]</scope>
    <source>
        <strain evidence="6 7">MK1</strain>
    </source>
</reference>
<comment type="caution">
    <text evidence="6">The sequence shown here is derived from an EMBL/GenBank/DDBJ whole genome shotgun (WGS) entry which is preliminary data.</text>
</comment>
<dbReference type="OrthoDB" id="10259785at2759"/>
<evidence type="ECO:0000256" key="2">
    <source>
        <dbReference type="ARBA" id="ARBA00022980"/>
    </source>
</evidence>
<proteinExistence type="inferred from homology"/>
<evidence type="ECO:0000256" key="1">
    <source>
        <dbReference type="ARBA" id="ARBA00010528"/>
    </source>
</evidence>
<dbReference type="Gene3D" id="3.40.1370.10">
    <property type="match status" value="1"/>
</dbReference>
<dbReference type="FunFam" id="3.40.1370.10:FF:000011">
    <property type="entry name" value="50S ribosomal protein L4"/>
    <property type="match status" value="1"/>
</dbReference>
<dbReference type="GO" id="GO:0003735">
    <property type="term" value="F:structural constituent of ribosome"/>
    <property type="evidence" value="ECO:0007669"/>
    <property type="project" value="InterPro"/>
</dbReference>
<comment type="similarity">
    <text evidence="1">Belongs to the universal ribosomal protein uL4 family.</text>
</comment>
<dbReference type="InterPro" id="IPR023574">
    <property type="entry name" value="Ribosomal_uL4_dom_sf"/>
</dbReference>
<dbReference type="PANTHER" id="PTHR19431">
    <property type="entry name" value="60S RIBOSOMAL PROTEIN L4"/>
    <property type="match status" value="1"/>
</dbReference>
<dbReference type="VEuPathDB" id="MicrosporidiaDB:M153_2100011244"/>
<name>A0A0R0M111_9MICR</name>
<dbReference type="Pfam" id="PF00573">
    <property type="entry name" value="Ribosomal_L4"/>
    <property type="match status" value="1"/>
</dbReference>
<keyword evidence="2 6" id="KW-0689">Ribosomal protein</keyword>
<keyword evidence="3" id="KW-0687">Ribonucleoprotein</keyword>
<dbReference type="AlphaFoldDB" id="A0A0R0M111"/>
<dbReference type="InterPro" id="IPR045240">
    <property type="entry name" value="Ribosomal_uL4_euk/arch"/>
</dbReference>
<evidence type="ECO:0000256" key="3">
    <source>
        <dbReference type="ARBA" id="ARBA00023274"/>
    </source>
</evidence>
<organism evidence="6 7">
    <name type="scientific">Pseudoloma neurophilia</name>
    <dbReference type="NCBI Taxonomy" id="146866"/>
    <lineage>
        <taxon>Eukaryota</taxon>
        <taxon>Fungi</taxon>
        <taxon>Fungi incertae sedis</taxon>
        <taxon>Microsporidia</taxon>
        <taxon>Pseudoloma</taxon>
    </lineage>
</organism>
<gene>
    <name evidence="6" type="ORF">M153_2100011244</name>
</gene>
<sequence length="322" mass="36017">MAIGEKVKVISSNPSVVDLPAVFETPIRSDLIQYVHKNVSMNKRQPYAVKPTAGKNYSAESWGTGRALARVPRIKGSGTRRAGQAAFANFARGGHIGHPTNVQRRWQRKTNLNLRRLVTAMGIAASGVAPIVESRGHRIEKLEKIPLVIDNEDLKSITKTKDAQKLLIDLGLEEELEKTKKTYIRAGKGKWRNRRYQHKKGPLIVYDKEFNKKPFRNIQGVELVQVDFLSVLDLCPGGQPGRLVIWTKDSFEKLSDMFGDFTNESTLKGGFLLSSGIATNDDIESLFFSEEVQAFVDQPNLIDKVKTVSNVKQVEMLNDVSQ</sequence>
<dbReference type="SUPFAM" id="SSF52166">
    <property type="entry name" value="Ribosomal protein L4"/>
    <property type="match status" value="1"/>
</dbReference>
<dbReference type="GO" id="GO:0006412">
    <property type="term" value="P:translation"/>
    <property type="evidence" value="ECO:0007669"/>
    <property type="project" value="InterPro"/>
</dbReference>
<dbReference type="EMBL" id="LGUB01000003">
    <property type="protein sequence ID" value="KRH95193.1"/>
    <property type="molecule type" value="Genomic_DNA"/>
</dbReference>
<evidence type="ECO:0000256" key="5">
    <source>
        <dbReference type="ARBA" id="ARBA00035353"/>
    </source>
</evidence>
<accession>A0A0R0M111</accession>
<dbReference type="GO" id="GO:0005840">
    <property type="term" value="C:ribosome"/>
    <property type="evidence" value="ECO:0007669"/>
    <property type="project" value="UniProtKB-KW"/>
</dbReference>
<evidence type="ECO:0000256" key="4">
    <source>
        <dbReference type="ARBA" id="ARBA00035244"/>
    </source>
</evidence>